<sequence length="121" mass="13954">MDENGDFKDILRSNVDALLSLYEAAHLGKCDEELLSRAIVFTTDSMSSLENGGQVRKPVHQKVKHALSSPMQRRMKRLEAKFYISMYENDVESNKVILELAKLDFHILQQMHREEVKSMSL</sequence>
<dbReference type="PANTHER" id="PTHR31225">
    <property type="entry name" value="OS04G0344100 PROTEIN-RELATED"/>
    <property type="match status" value="1"/>
</dbReference>
<dbReference type="InterPro" id="IPR001906">
    <property type="entry name" value="Terpene_synth_N"/>
</dbReference>
<organism evidence="3">
    <name type="scientific">Arundo donax</name>
    <name type="common">Giant reed</name>
    <name type="synonym">Donax arundinaceus</name>
    <dbReference type="NCBI Taxonomy" id="35708"/>
    <lineage>
        <taxon>Eukaryota</taxon>
        <taxon>Viridiplantae</taxon>
        <taxon>Streptophyta</taxon>
        <taxon>Embryophyta</taxon>
        <taxon>Tracheophyta</taxon>
        <taxon>Spermatophyta</taxon>
        <taxon>Magnoliopsida</taxon>
        <taxon>Liliopsida</taxon>
        <taxon>Poales</taxon>
        <taxon>Poaceae</taxon>
        <taxon>PACMAD clade</taxon>
        <taxon>Arundinoideae</taxon>
        <taxon>Arundineae</taxon>
        <taxon>Arundo</taxon>
    </lineage>
</organism>
<dbReference type="EMBL" id="GBRH01273654">
    <property type="protein sequence ID" value="JAD24241.1"/>
    <property type="molecule type" value="Transcribed_RNA"/>
</dbReference>
<dbReference type="GO" id="GO:0016114">
    <property type="term" value="P:terpenoid biosynthetic process"/>
    <property type="evidence" value="ECO:0007669"/>
    <property type="project" value="InterPro"/>
</dbReference>
<evidence type="ECO:0000256" key="1">
    <source>
        <dbReference type="SAM" id="MobiDB-lite"/>
    </source>
</evidence>
<dbReference type="InterPro" id="IPR050148">
    <property type="entry name" value="Terpene_synthase-like"/>
</dbReference>
<dbReference type="PANTHER" id="PTHR31225:SF216">
    <property type="entry name" value="TERPENE SYNTHASE"/>
    <property type="match status" value="1"/>
</dbReference>
<reference evidence="3" key="1">
    <citation type="submission" date="2014-09" db="EMBL/GenBank/DDBJ databases">
        <authorList>
            <person name="Magalhaes I.L.F."/>
            <person name="Oliveira U."/>
            <person name="Santos F.R."/>
            <person name="Vidigal T.H.D.A."/>
            <person name="Brescovit A.D."/>
            <person name="Santos A.J."/>
        </authorList>
    </citation>
    <scope>NUCLEOTIDE SEQUENCE</scope>
    <source>
        <tissue evidence="3">Shoot tissue taken approximately 20 cm above the soil surface</tissue>
    </source>
</reference>
<name>A0A0A8YDY2_ARUDO</name>
<protein>
    <recommendedName>
        <fullName evidence="2">Terpene synthase N-terminal domain-containing protein</fullName>
    </recommendedName>
</protein>
<proteinExistence type="predicted"/>
<dbReference type="Pfam" id="PF01397">
    <property type="entry name" value="Terpene_synth"/>
    <property type="match status" value="1"/>
</dbReference>
<accession>A0A0A8YDY2</accession>
<dbReference type="Gene3D" id="1.50.10.130">
    <property type="entry name" value="Terpene synthase, N-terminal domain"/>
    <property type="match status" value="1"/>
</dbReference>
<dbReference type="SUPFAM" id="SSF48239">
    <property type="entry name" value="Terpenoid cyclases/Protein prenyltransferases"/>
    <property type="match status" value="1"/>
</dbReference>
<dbReference type="GO" id="GO:0010333">
    <property type="term" value="F:terpene synthase activity"/>
    <property type="evidence" value="ECO:0007669"/>
    <property type="project" value="InterPro"/>
</dbReference>
<feature type="region of interest" description="Disordered" evidence="1">
    <location>
        <begin position="51"/>
        <end position="70"/>
    </location>
</feature>
<dbReference type="InterPro" id="IPR036965">
    <property type="entry name" value="Terpene_synth_N_sf"/>
</dbReference>
<evidence type="ECO:0000259" key="2">
    <source>
        <dbReference type="Pfam" id="PF01397"/>
    </source>
</evidence>
<reference evidence="3" key="2">
    <citation type="journal article" date="2015" name="Data Brief">
        <title>Shoot transcriptome of the giant reed, Arundo donax.</title>
        <authorList>
            <person name="Barrero R.A."/>
            <person name="Guerrero F.D."/>
            <person name="Moolhuijzen P."/>
            <person name="Goolsby J.A."/>
            <person name="Tidwell J."/>
            <person name="Bellgard S.E."/>
            <person name="Bellgard M.I."/>
        </authorList>
    </citation>
    <scope>NUCLEOTIDE SEQUENCE</scope>
    <source>
        <tissue evidence="3">Shoot tissue taken approximately 20 cm above the soil surface</tissue>
    </source>
</reference>
<dbReference type="AlphaFoldDB" id="A0A0A8YDY2"/>
<dbReference type="InterPro" id="IPR008930">
    <property type="entry name" value="Terpenoid_cyclase/PrenylTrfase"/>
</dbReference>
<evidence type="ECO:0000313" key="3">
    <source>
        <dbReference type="EMBL" id="JAD24241.1"/>
    </source>
</evidence>
<feature type="domain" description="Terpene synthase N-terminal" evidence="2">
    <location>
        <begin position="2"/>
        <end position="67"/>
    </location>
</feature>